<name>A0A8J2RTU3_9CRUS</name>
<dbReference type="InterPro" id="IPR001559">
    <property type="entry name" value="Phosphotriesterase"/>
</dbReference>
<keyword evidence="6" id="KW-1185">Reference proteome</keyword>
<feature type="binding site" evidence="3">
    <location>
        <position position="33"/>
    </location>
    <ligand>
        <name>a divalent metal cation</name>
        <dbReference type="ChEBI" id="CHEBI:60240"/>
        <label>1</label>
    </ligand>
</feature>
<dbReference type="SUPFAM" id="SSF51556">
    <property type="entry name" value="Metallo-dependent hydrolases"/>
    <property type="match status" value="1"/>
</dbReference>
<feature type="binding site" evidence="3">
    <location>
        <position position="211"/>
    </location>
    <ligand>
        <name>a divalent metal cation</name>
        <dbReference type="ChEBI" id="CHEBI:60240"/>
        <label>2</label>
    </ligand>
</feature>
<dbReference type="OrthoDB" id="9998343at2759"/>
<reference evidence="5" key="1">
    <citation type="submission" date="2021-11" db="EMBL/GenBank/DDBJ databases">
        <authorList>
            <person name="Schell T."/>
        </authorList>
    </citation>
    <scope>NUCLEOTIDE SEQUENCE</scope>
    <source>
        <strain evidence="5">M5</strain>
    </source>
</reference>
<sequence>METIPEANSSLSGKVQTVTGIIPPSALGKTMVHEHLSMCFDVSFVKPVEADVHKSTMPFSMEALGWIRYNPYSHKPNLQLNDDECEQAIIAEMKHYHSVGGGSVVECTTHGISRKAQFLHNVSLLTGVNIIAGTGYYVAAAQDSKLFMEPVEKLADIMRTEQTEGCLEAPGIRCGLIGEIGCSYPIHNFEKRVLEAAAVVQNELKCPVSIHPGRDPASPAQVLRYFLEAGGKADQVSLCHLDRTLLQDEHLFDFAGMGSYLEFDLFGVECSHYQLNRQFDMPSDAQRINRLYQLIVEGYEDKLLISHDIHTKHRLVKYGGHGYSHILENIVPRILQRGIDNSSLEKILVENPFRWLTYL</sequence>
<comment type="caution">
    <text evidence="5">The sequence shown here is derived from an EMBL/GenBank/DDBJ whole genome shotgun (WGS) entry which is preliminary data.</text>
</comment>
<dbReference type="Gene3D" id="3.20.20.140">
    <property type="entry name" value="Metal-dependent hydrolases"/>
    <property type="match status" value="1"/>
</dbReference>
<dbReference type="PANTHER" id="PTHR10819">
    <property type="entry name" value="PHOSPHOTRIESTERASE-RELATED"/>
    <property type="match status" value="1"/>
</dbReference>
<dbReference type="Pfam" id="PF02126">
    <property type="entry name" value="PTE"/>
    <property type="match status" value="1"/>
</dbReference>
<dbReference type="EMBL" id="CAKKLH010000281">
    <property type="protein sequence ID" value="CAH0108197.1"/>
    <property type="molecule type" value="Genomic_DNA"/>
</dbReference>
<proteinExistence type="inferred from homology"/>
<organism evidence="5 6">
    <name type="scientific">Daphnia galeata</name>
    <dbReference type="NCBI Taxonomy" id="27404"/>
    <lineage>
        <taxon>Eukaryota</taxon>
        <taxon>Metazoa</taxon>
        <taxon>Ecdysozoa</taxon>
        <taxon>Arthropoda</taxon>
        <taxon>Crustacea</taxon>
        <taxon>Branchiopoda</taxon>
        <taxon>Diplostraca</taxon>
        <taxon>Cladocera</taxon>
        <taxon>Anomopoda</taxon>
        <taxon>Daphniidae</taxon>
        <taxon>Daphnia</taxon>
    </lineage>
</organism>
<gene>
    <name evidence="5" type="ORF">DGAL_LOCUS11566</name>
</gene>
<evidence type="ECO:0008006" key="7">
    <source>
        <dbReference type="Google" id="ProtNLM"/>
    </source>
</evidence>
<dbReference type="InterPro" id="IPR032466">
    <property type="entry name" value="Metal_Hydrolase"/>
</dbReference>
<dbReference type="Proteomes" id="UP000789390">
    <property type="component" value="Unassembled WGS sequence"/>
</dbReference>
<evidence type="ECO:0000256" key="2">
    <source>
        <dbReference type="ARBA" id="ARBA00022801"/>
    </source>
</evidence>
<dbReference type="AlphaFoldDB" id="A0A8J2RTU3"/>
<evidence type="ECO:0000256" key="3">
    <source>
        <dbReference type="PIRSR" id="PIRSR601559-52"/>
    </source>
</evidence>
<keyword evidence="2" id="KW-0378">Hydrolase</keyword>
<keyword evidence="1 3" id="KW-0479">Metal-binding</keyword>
<dbReference type="GO" id="GO:0016787">
    <property type="term" value="F:hydrolase activity"/>
    <property type="evidence" value="ECO:0007669"/>
    <property type="project" value="UniProtKB-KW"/>
</dbReference>
<feature type="binding site" evidence="3">
    <location>
        <position position="308"/>
    </location>
    <ligand>
        <name>a divalent metal cation</name>
        <dbReference type="ChEBI" id="CHEBI:60240"/>
        <label>1</label>
    </ligand>
</feature>
<dbReference type="GO" id="GO:0008270">
    <property type="term" value="F:zinc ion binding"/>
    <property type="evidence" value="ECO:0007669"/>
    <property type="project" value="InterPro"/>
</dbReference>
<dbReference type="PANTHER" id="PTHR10819:SF3">
    <property type="entry name" value="PHOSPHOTRIESTERASE-RELATED PROTEIN"/>
    <property type="match status" value="1"/>
</dbReference>
<evidence type="ECO:0000313" key="6">
    <source>
        <dbReference type="Proteomes" id="UP000789390"/>
    </source>
</evidence>
<comment type="caution">
    <text evidence="4">Lacks conserved residue(s) required for the propagation of feature annotation.</text>
</comment>
<dbReference type="PROSITE" id="PS51347">
    <property type="entry name" value="PHOSPHOTRIESTERASE_2"/>
    <property type="match status" value="1"/>
</dbReference>
<protein>
    <recommendedName>
        <fullName evidence="7">Parathion hydrolase-related protein</fullName>
    </recommendedName>
</protein>
<evidence type="ECO:0000256" key="1">
    <source>
        <dbReference type="ARBA" id="ARBA00022723"/>
    </source>
</evidence>
<feature type="binding site" evidence="3">
    <location>
        <position position="240"/>
    </location>
    <ligand>
        <name>a divalent metal cation</name>
        <dbReference type="ChEBI" id="CHEBI:60240"/>
        <label>2</label>
    </ligand>
</feature>
<evidence type="ECO:0000256" key="4">
    <source>
        <dbReference type="PROSITE-ProRule" id="PRU00679"/>
    </source>
</evidence>
<feature type="binding site" evidence="3">
    <location>
        <position position="35"/>
    </location>
    <ligand>
        <name>a divalent metal cation</name>
        <dbReference type="ChEBI" id="CHEBI:60240"/>
        <label>1</label>
    </ligand>
</feature>
<comment type="similarity">
    <text evidence="4">Belongs to the metallo-dependent hydrolases superfamily. Phosphotriesterase family.</text>
</comment>
<evidence type="ECO:0000313" key="5">
    <source>
        <dbReference type="EMBL" id="CAH0108197.1"/>
    </source>
</evidence>
<feature type="binding site" evidence="3">
    <location>
        <position position="179"/>
    </location>
    <ligand>
        <name>a divalent metal cation</name>
        <dbReference type="ChEBI" id="CHEBI:60240"/>
        <label>2</label>
    </ligand>
</feature>
<comment type="cofactor">
    <cofactor evidence="3">
        <name>a divalent metal cation</name>
        <dbReference type="ChEBI" id="CHEBI:60240"/>
    </cofactor>
    <text evidence="3">Binds 2 divalent metal cations per subunit.</text>
</comment>
<accession>A0A8J2RTU3</accession>
<feature type="binding site" evidence="3">
    <location>
        <position position="179"/>
    </location>
    <ligand>
        <name>a divalent metal cation</name>
        <dbReference type="ChEBI" id="CHEBI:60240"/>
        <label>1</label>
    </ligand>
</feature>